<evidence type="ECO:0000313" key="2">
    <source>
        <dbReference type="EMBL" id="PFG43752.1"/>
    </source>
</evidence>
<reference evidence="2 3" key="1">
    <citation type="submission" date="2017-10" db="EMBL/GenBank/DDBJ databases">
        <title>Sequencing the genomes of 1000 actinobacteria strains.</title>
        <authorList>
            <person name="Klenk H.-P."/>
        </authorList>
    </citation>
    <scope>NUCLEOTIDE SEQUENCE [LARGE SCALE GENOMIC DNA]</scope>
    <source>
        <strain evidence="2 3">DSM 21863</strain>
    </source>
</reference>
<organism evidence="2 3">
    <name type="scientific">Isoptericola jiangsuensis</name>
    <dbReference type="NCBI Taxonomy" id="548579"/>
    <lineage>
        <taxon>Bacteria</taxon>
        <taxon>Bacillati</taxon>
        <taxon>Actinomycetota</taxon>
        <taxon>Actinomycetes</taxon>
        <taxon>Micrococcales</taxon>
        <taxon>Promicromonosporaceae</taxon>
        <taxon>Isoptericola</taxon>
    </lineage>
</organism>
<protein>
    <submittedName>
        <fullName evidence="2">Uncharacterized protein</fullName>
    </submittedName>
</protein>
<keyword evidence="1" id="KW-0472">Membrane</keyword>
<feature type="transmembrane region" description="Helical" evidence="1">
    <location>
        <begin position="42"/>
        <end position="65"/>
    </location>
</feature>
<name>A0A2A9EZL5_9MICO</name>
<dbReference type="Proteomes" id="UP000224130">
    <property type="component" value="Unassembled WGS sequence"/>
</dbReference>
<dbReference type="EMBL" id="PDJJ01000001">
    <property type="protein sequence ID" value="PFG43752.1"/>
    <property type="molecule type" value="Genomic_DNA"/>
</dbReference>
<keyword evidence="1" id="KW-1133">Transmembrane helix</keyword>
<proteinExistence type="predicted"/>
<keyword evidence="1" id="KW-0812">Transmembrane</keyword>
<comment type="caution">
    <text evidence="2">The sequence shown here is derived from an EMBL/GenBank/DDBJ whole genome shotgun (WGS) entry which is preliminary data.</text>
</comment>
<keyword evidence="3" id="KW-1185">Reference proteome</keyword>
<gene>
    <name evidence="2" type="ORF">ATJ88_2459</name>
</gene>
<accession>A0A2A9EZL5</accession>
<evidence type="ECO:0000256" key="1">
    <source>
        <dbReference type="SAM" id="Phobius"/>
    </source>
</evidence>
<sequence length="285" mass="31116">MKVASRKRERGAAVVYLRWILRWRSSREAWGMSDGVDDSKRGIAWTAILSAVIGGLIGGGSAIVVSERTSRAEESNATTELRREVLDAYAMAYSDAVSKAGGVNREARAIADGHTEWDASILSTEGFWNPSGLRLAAGSFKEMRALDAASNRMRVIFSEEVVECVNKIDTSFTVAFWEFSNLAEHGTYEWFDNNDVEPVGQDLNLFAGVLGVVRGNLYDRLIALARVEADLDSGQNGIGDCEQLPTHISNSSTLCAGSTDCFDFTMENLEAARSGNWEFVSGFAD</sequence>
<evidence type="ECO:0000313" key="3">
    <source>
        <dbReference type="Proteomes" id="UP000224130"/>
    </source>
</evidence>
<dbReference type="AlphaFoldDB" id="A0A2A9EZL5"/>